<proteinExistence type="inferred from homology"/>
<dbReference type="Pfam" id="PF12142">
    <property type="entry name" value="PPO1_DWL"/>
    <property type="match status" value="1"/>
</dbReference>
<keyword evidence="4" id="KW-0883">Thioether bond</keyword>
<dbReference type="InterPro" id="IPR050316">
    <property type="entry name" value="Tyrosinase/Hemocyanin"/>
</dbReference>
<dbReference type="InterPro" id="IPR002227">
    <property type="entry name" value="Tyrosinase_Cu-bd"/>
</dbReference>
<dbReference type="EMBL" id="JAIQCV010000010">
    <property type="protein sequence ID" value="KAH1055311.1"/>
    <property type="molecule type" value="Genomic_DNA"/>
</dbReference>
<dbReference type="Proteomes" id="UP000828251">
    <property type="component" value="Unassembled WGS sequence"/>
</dbReference>
<evidence type="ECO:0000259" key="9">
    <source>
        <dbReference type="PROSITE" id="PS00498"/>
    </source>
</evidence>
<dbReference type="GO" id="GO:0046872">
    <property type="term" value="F:metal ion binding"/>
    <property type="evidence" value="ECO:0007669"/>
    <property type="project" value="UniProtKB-KW"/>
</dbReference>
<dbReference type="Gene3D" id="1.10.1280.10">
    <property type="entry name" value="Di-copper center containing domain from catechol oxidase"/>
    <property type="match status" value="2"/>
</dbReference>
<evidence type="ECO:0000256" key="4">
    <source>
        <dbReference type="ARBA" id="ARBA00022784"/>
    </source>
</evidence>
<reference evidence="10 11" key="1">
    <citation type="journal article" date="2021" name="Plant Biotechnol. J.">
        <title>Multi-omics assisted identification of the key and species-specific regulatory components of drought-tolerant mechanisms in Gossypium stocksii.</title>
        <authorList>
            <person name="Yu D."/>
            <person name="Ke L."/>
            <person name="Zhang D."/>
            <person name="Wu Y."/>
            <person name="Sun Y."/>
            <person name="Mei J."/>
            <person name="Sun J."/>
            <person name="Sun Y."/>
        </authorList>
    </citation>
    <scope>NUCLEOTIDE SEQUENCE [LARGE SCALE GENOMIC DNA]</scope>
    <source>
        <strain evidence="11">cv. E1</strain>
        <tissue evidence="10">Leaf</tissue>
    </source>
</reference>
<organism evidence="10 11">
    <name type="scientific">Gossypium stocksii</name>
    <dbReference type="NCBI Taxonomy" id="47602"/>
    <lineage>
        <taxon>Eukaryota</taxon>
        <taxon>Viridiplantae</taxon>
        <taxon>Streptophyta</taxon>
        <taxon>Embryophyta</taxon>
        <taxon>Tracheophyta</taxon>
        <taxon>Spermatophyta</taxon>
        <taxon>Magnoliopsida</taxon>
        <taxon>eudicotyledons</taxon>
        <taxon>Gunneridae</taxon>
        <taxon>Pentapetalae</taxon>
        <taxon>rosids</taxon>
        <taxon>malvids</taxon>
        <taxon>Malvales</taxon>
        <taxon>Malvaceae</taxon>
        <taxon>Malvoideae</taxon>
        <taxon>Gossypium</taxon>
    </lineage>
</organism>
<evidence type="ECO:0000313" key="11">
    <source>
        <dbReference type="Proteomes" id="UP000828251"/>
    </source>
</evidence>
<dbReference type="PANTHER" id="PTHR11474">
    <property type="entry name" value="TYROSINASE FAMILY MEMBER"/>
    <property type="match status" value="1"/>
</dbReference>
<evidence type="ECO:0000256" key="5">
    <source>
        <dbReference type="ARBA" id="ARBA00023002"/>
    </source>
</evidence>
<dbReference type="InterPro" id="IPR022739">
    <property type="entry name" value="Polyphenol_oxidase_cen"/>
</dbReference>
<comment type="caution">
    <text evidence="10">The sequence shown here is derived from an EMBL/GenBank/DDBJ whole genome shotgun (WGS) entry which is preliminary data.</text>
</comment>
<comment type="cofactor">
    <cofactor evidence="1">
        <name>Cu(2+)</name>
        <dbReference type="ChEBI" id="CHEBI:29036"/>
    </cofactor>
</comment>
<dbReference type="AlphaFoldDB" id="A0A9D3ZNA2"/>
<feature type="region of interest" description="Disordered" evidence="8">
    <location>
        <begin position="234"/>
        <end position="256"/>
    </location>
</feature>
<keyword evidence="6" id="KW-0186">Copper</keyword>
<dbReference type="Pfam" id="PF00264">
    <property type="entry name" value="Tyrosinase"/>
    <property type="match status" value="1"/>
</dbReference>
<keyword evidence="11" id="KW-1185">Reference proteome</keyword>
<dbReference type="InterPro" id="IPR008922">
    <property type="entry name" value="Di-copper_centre_dom_sf"/>
</dbReference>
<keyword evidence="3" id="KW-0479">Metal-binding</keyword>
<dbReference type="Pfam" id="PF12143">
    <property type="entry name" value="PPO1_KFDV"/>
    <property type="match status" value="1"/>
</dbReference>
<dbReference type="PRINTS" id="PR00092">
    <property type="entry name" value="TYROSINASE"/>
</dbReference>
<evidence type="ECO:0000313" key="10">
    <source>
        <dbReference type="EMBL" id="KAH1055311.1"/>
    </source>
</evidence>
<dbReference type="PROSITE" id="PS00498">
    <property type="entry name" value="TYROSINASE_2"/>
    <property type="match status" value="1"/>
</dbReference>
<gene>
    <name evidence="10" type="ORF">J1N35_033376</name>
</gene>
<dbReference type="SUPFAM" id="SSF48056">
    <property type="entry name" value="Di-copper centre-containing domain"/>
    <property type="match status" value="1"/>
</dbReference>
<name>A0A9D3ZNA2_9ROSI</name>
<evidence type="ECO:0000256" key="6">
    <source>
        <dbReference type="ARBA" id="ARBA00023008"/>
    </source>
</evidence>
<keyword evidence="5" id="KW-0560">Oxidoreductase</keyword>
<dbReference type="GO" id="GO:0004097">
    <property type="term" value="F:catechol oxidase activity"/>
    <property type="evidence" value="ECO:0007669"/>
    <property type="project" value="InterPro"/>
</dbReference>
<accession>A0A9D3ZNA2</accession>
<keyword evidence="7" id="KW-1015">Disulfide bond</keyword>
<evidence type="ECO:0000256" key="7">
    <source>
        <dbReference type="ARBA" id="ARBA00023157"/>
    </source>
</evidence>
<comment type="similarity">
    <text evidence="2">Belongs to the tyrosinase family.</text>
</comment>
<evidence type="ECO:0000256" key="3">
    <source>
        <dbReference type="ARBA" id="ARBA00022723"/>
    </source>
</evidence>
<evidence type="ECO:0000256" key="1">
    <source>
        <dbReference type="ARBA" id="ARBA00001973"/>
    </source>
</evidence>
<feature type="domain" description="Tyrosinase copper-binding" evidence="9">
    <location>
        <begin position="158"/>
        <end position="169"/>
    </location>
</feature>
<evidence type="ECO:0000256" key="2">
    <source>
        <dbReference type="ARBA" id="ARBA00009928"/>
    </source>
</evidence>
<evidence type="ECO:0000256" key="8">
    <source>
        <dbReference type="SAM" id="MobiDB-lite"/>
    </source>
</evidence>
<sequence length="419" mass="46433">MSRFDRRDILLGLGGSFYGATNLLGGDPFALAAPIAAPDLSHCAEATVQPTGGVKTPWVSIAAHQLMRELDKDDPRSFMQQANAHCAYCNDAYPQTLEMVRTKAPSLFFGKAYSAGSTPDPGAGSVESGSHITVHIWVGDKEEPYHEDMGNFYPAGRDPIFYAHHANVDRMWNIWKTLPGKKRRDIDNTDWLDSAFLFYDENKNLVRVKVRDCLDSRALWYDYQSVDIPWLGSKATPRRRGRAPRPPPPSGRAPGQAMAAEINNTIAFPIVLDKIVRFDVPRPKKSRTKIGKEDNEEEEEVLVIENIQLDKDAPVKFDVCINDDDDEDDGKPVGPEDTEFVGSFTNLPHGHGQPGAKLTTTLTFSISDLLEELGIEDRGTCLDFMFGIPDGDVLMALATDVVSKKLDVELMTLAAVRRL</sequence>
<protein>
    <recommendedName>
        <fullName evidence="9">Tyrosinase copper-binding domain-containing protein</fullName>
    </recommendedName>
</protein>
<dbReference type="InterPro" id="IPR022740">
    <property type="entry name" value="Polyphenol_oxidase_C"/>
</dbReference>
<dbReference type="OrthoDB" id="6132182at2759"/>
<dbReference type="PANTHER" id="PTHR11474:SF87">
    <property type="entry name" value="POLYPHENOL OXIDASE, CHLOROPLASTIC-LIKE"/>
    <property type="match status" value="1"/>
</dbReference>